<name>A0A9P8A4D6_MORAP</name>
<feature type="non-terminal residue" evidence="2">
    <location>
        <position position="1"/>
    </location>
</feature>
<sequence>PSTASSHGGGGSLALLKDKGYEPVLRHQSALQNHQPSQPSLIRVDVLGAFFITVRQAYSGKYHDDAHAILEKAFTKLGPKETLVLYLDGAPALEKALTTANREEKRRTELEVAEKNLQEFETPITANLRLRKRHFVATYITTKAKFKELCETRVKRQLTNKSTALVNGESKSGVETRPPNPFTTIDKQNPAKAHQYRPRYSPKVRFEPSKEQPAPTISMQYVLKPWKEPPQQPSLFLDLGRLSSNVRSAIVDDHIAKAILDCIRDDVRAAWETKRQCQMLIGLYLEDLFYPTPTPGAPRPATPLADISERDRLILDNLCPRLSSMEIADNGDDGDNNAEDGENDGTNAPSIRSFLTFLYSGNMPTNNKTGAAVNTLIYRLQEMGHLERLEVAKTDIVKNIKEYTPSFIVRSVASQLSAEIKRHYRHGSVKVVDKHAAVRSANCTGEIEPVFVPVRAAHTIVVEQTGLVEHSDHTVSKSVP</sequence>
<dbReference type="EMBL" id="JAIFTL010000113">
    <property type="protein sequence ID" value="KAG9323150.1"/>
    <property type="molecule type" value="Genomic_DNA"/>
</dbReference>
<dbReference type="Proteomes" id="UP000717515">
    <property type="component" value="Unassembled WGS sequence"/>
</dbReference>
<evidence type="ECO:0000313" key="3">
    <source>
        <dbReference type="Proteomes" id="UP000717515"/>
    </source>
</evidence>
<evidence type="ECO:0000313" key="2">
    <source>
        <dbReference type="EMBL" id="KAG9323150.1"/>
    </source>
</evidence>
<feature type="compositionally biased region" description="Acidic residues" evidence="1">
    <location>
        <begin position="329"/>
        <end position="343"/>
    </location>
</feature>
<evidence type="ECO:0000256" key="1">
    <source>
        <dbReference type="SAM" id="MobiDB-lite"/>
    </source>
</evidence>
<reference evidence="2" key="1">
    <citation type="submission" date="2021-07" db="EMBL/GenBank/DDBJ databases">
        <title>Draft genome of Mortierella alpina, strain LL118, isolated from an aspen leaf litter sample.</title>
        <authorList>
            <person name="Yang S."/>
            <person name="Vinatzer B.A."/>
        </authorList>
    </citation>
    <scope>NUCLEOTIDE SEQUENCE</scope>
    <source>
        <strain evidence="2">LL118</strain>
    </source>
</reference>
<feature type="region of interest" description="Disordered" evidence="1">
    <location>
        <begin position="166"/>
        <end position="198"/>
    </location>
</feature>
<dbReference type="AlphaFoldDB" id="A0A9P8A4D6"/>
<accession>A0A9P8A4D6</accession>
<gene>
    <name evidence="2" type="ORF">KVV02_002300</name>
</gene>
<feature type="region of interest" description="Disordered" evidence="1">
    <location>
        <begin position="326"/>
        <end position="348"/>
    </location>
</feature>
<organism evidence="2 3">
    <name type="scientific">Mortierella alpina</name>
    <name type="common">Oleaginous fungus</name>
    <name type="synonym">Mortierella renispora</name>
    <dbReference type="NCBI Taxonomy" id="64518"/>
    <lineage>
        <taxon>Eukaryota</taxon>
        <taxon>Fungi</taxon>
        <taxon>Fungi incertae sedis</taxon>
        <taxon>Mucoromycota</taxon>
        <taxon>Mortierellomycotina</taxon>
        <taxon>Mortierellomycetes</taxon>
        <taxon>Mortierellales</taxon>
        <taxon>Mortierellaceae</taxon>
        <taxon>Mortierella</taxon>
    </lineage>
</organism>
<comment type="caution">
    <text evidence="2">The sequence shown here is derived from an EMBL/GenBank/DDBJ whole genome shotgun (WGS) entry which is preliminary data.</text>
</comment>
<proteinExistence type="predicted"/>
<protein>
    <submittedName>
        <fullName evidence="2">Uncharacterized protein</fullName>
    </submittedName>
</protein>